<dbReference type="Proteomes" id="UP001190926">
    <property type="component" value="Unassembled WGS sequence"/>
</dbReference>
<dbReference type="PANTHER" id="PTHR33265:SF10">
    <property type="entry name" value="OS01G0133200 PROTEIN"/>
    <property type="match status" value="1"/>
</dbReference>
<dbReference type="Pfam" id="PF05553">
    <property type="entry name" value="DUF761"/>
    <property type="match status" value="1"/>
</dbReference>
<accession>A0AAD4P1D3</accession>
<dbReference type="PANTHER" id="PTHR33265">
    <property type="entry name" value="AVR9/CF-9 RAPIDLY ELICITED PROTEIN-RELATED"/>
    <property type="match status" value="1"/>
</dbReference>
<sequence length="163" mass="19188">MANKNSALVQKISALVKIYLLLAKLRKPVIRKLMFLKKMKNLKLLQQYSSHYSYVKEYEFSPSSTPLIQFRRMSKNGRVSFKKLYSNLLLICSCSLGCRKKEVYRLEMREESAAVAGEMMAELSSSWSDDDTVDERAERFIQSFYEEMRRQRNESTFQLLLEI</sequence>
<name>A0AAD4P1D3_PERFH</name>
<reference evidence="1 2" key="1">
    <citation type="journal article" date="2021" name="Nat. Commun.">
        <title>Incipient diploidization of the medicinal plant Perilla within 10,000 years.</title>
        <authorList>
            <person name="Zhang Y."/>
            <person name="Shen Q."/>
            <person name="Leng L."/>
            <person name="Zhang D."/>
            <person name="Chen S."/>
            <person name="Shi Y."/>
            <person name="Ning Z."/>
            <person name="Chen S."/>
        </authorList>
    </citation>
    <scope>NUCLEOTIDE SEQUENCE [LARGE SCALE GENOMIC DNA]</scope>
    <source>
        <strain evidence="2">cv. PC099</strain>
    </source>
</reference>
<comment type="caution">
    <text evidence="1">The sequence shown here is derived from an EMBL/GenBank/DDBJ whole genome shotgun (WGS) entry which is preliminary data.</text>
</comment>
<evidence type="ECO:0008006" key="3">
    <source>
        <dbReference type="Google" id="ProtNLM"/>
    </source>
</evidence>
<dbReference type="AlphaFoldDB" id="A0AAD4P1D3"/>
<dbReference type="InterPro" id="IPR008480">
    <property type="entry name" value="DUF761_pln"/>
</dbReference>
<protein>
    <recommendedName>
        <fullName evidence="3">Cotton fiber protein</fullName>
    </recommendedName>
</protein>
<gene>
    <name evidence="1" type="ORF">C2S53_011626</name>
</gene>
<organism evidence="1 2">
    <name type="scientific">Perilla frutescens var. hirtella</name>
    <name type="common">Perilla citriodora</name>
    <name type="synonym">Perilla setoyensis</name>
    <dbReference type="NCBI Taxonomy" id="608512"/>
    <lineage>
        <taxon>Eukaryota</taxon>
        <taxon>Viridiplantae</taxon>
        <taxon>Streptophyta</taxon>
        <taxon>Embryophyta</taxon>
        <taxon>Tracheophyta</taxon>
        <taxon>Spermatophyta</taxon>
        <taxon>Magnoliopsida</taxon>
        <taxon>eudicotyledons</taxon>
        <taxon>Gunneridae</taxon>
        <taxon>Pentapetalae</taxon>
        <taxon>asterids</taxon>
        <taxon>lamiids</taxon>
        <taxon>Lamiales</taxon>
        <taxon>Lamiaceae</taxon>
        <taxon>Nepetoideae</taxon>
        <taxon>Elsholtzieae</taxon>
        <taxon>Perilla</taxon>
    </lineage>
</organism>
<proteinExistence type="predicted"/>
<evidence type="ECO:0000313" key="1">
    <source>
        <dbReference type="EMBL" id="KAH6822581.1"/>
    </source>
</evidence>
<dbReference type="EMBL" id="SDAM02001264">
    <property type="protein sequence ID" value="KAH6822581.1"/>
    <property type="molecule type" value="Genomic_DNA"/>
</dbReference>
<evidence type="ECO:0000313" key="2">
    <source>
        <dbReference type="Proteomes" id="UP001190926"/>
    </source>
</evidence>
<keyword evidence="2" id="KW-1185">Reference proteome</keyword>